<dbReference type="SUPFAM" id="SSF143447">
    <property type="entry name" value="AMMECR1-like"/>
    <property type="match status" value="1"/>
</dbReference>
<dbReference type="Proteomes" id="UP000315525">
    <property type="component" value="Unassembled WGS sequence"/>
</dbReference>
<protein>
    <submittedName>
        <fullName evidence="2">AmmeMemoRadiSam system protein A</fullName>
    </submittedName>
</protein>
<evidence type="ECO:0000313" key="2">
    <source>
        <dbReference type="EMBL" id="TET44013.1"/>
    </source>
</evidence>
<dbReference type="Gene3D" id="3.30.1490.150">
    <property type="entry name" value="Hypothetical protein ph0010, domain 2"/>
    <property type="match status" value="1"/>
</dbReference>
<dbReference type="PROSITE" id="PS51112">
    <property type="entry name" value="AMMECR1"/>
    <property type="match status" value="1"/>
</dbReference>
<dbReference type="InterPro" id="IPR002733">
    <property type="entry name" value="AMMECR1_domain"/>
</dbReference>
<dbReference type="NCBIfam" id="TIGR00296">
    <property type="entry name" value="TIGR00296 family protein"/>
    <property type="match status" value="1"/>
</dbReference>
<reference evidence="2 3" key="1">
    <citation type="submission" date="2019-03" db="EMBL/GenBank/DDBJ databases">
        <title>Metabolic potential of uncultured bacteria and archaea associated with petroleum seepage in deep-sea sediments.</title>
        <authorList>
            <person name="Dong X."/>
            <person name="Hubert C."/>
        </authorList>
    </citation>
    <scope>NUCLEOTIDE SEQUENCE [LARGE SCALE GENOMIC DNA]</scope>
    <source>
        <strain evidence="2">E44_bin18</strain>
    </source>
</reference>
<dbReference type="PANTHER" id="PTHR13016:SF0">
    <property type="entry name" value="AMME SYNDROME CANDIDATE GENE 1 PROTEIN"/>
    <property type="match status" value="1"/>
</dbReference>
<proteinExistence type="inferred from homology"/>
<dbReference type="HAMAP" id="MF_00645">
    <property type="entry name" value="AMMECR1"/>
    <property type="match status" value="1"/>
</dbReference>
<accession>A0A523UN84</accession>
<dbReference type="InterPro" id="IPR027485">
    <property type="entry name" value="AMMECR1_N"/>
</dbReference>
<gene>
    <name evidence="2" type="primary">amrA</name>
    <name evidence="2" type="ORF">E3J62_11775</name>
</gene>
<name>A0A523UN84_UNCT6</name>
<dbReference type="Gene3D" id="3.30.700.20">
    <property type="entry name" value="Hypothetical protein ph0010, domain 1"/>
    <property type="match status" value="1"/>
</dbReference>
<dbReference type="InterPro" id="IPR027623">
    <property type="entry name" value="AmmeMemoSam_A"/>
</dbReference>
<dbReference type="InterPro" id="IPR036071">
    <property type="entry name" value="AMMECR1_dom_sf"/>
</dbReference>
<dbReference type="InterPro" id="IPR023473">
    <property type="entry name" value="AMMECR1"/>
</dbReference>
<dbReference type="InterPro" id="IPR023472">
    <property type="entry name" value="Uncharacterised_MJ0810"/>
</dbReference>
<organism evidence="2 3">
    <name type="scientific">candidate division TA06 bacterium</name>
    <dbReference type="NCBI Taxonomy" id="2250710"/>
    <lineage>
        <taxon>Bacteria</taxon>
        <taxon>Bacteria division TA06</taxon>
    </lineage>
</organism>
<evidence type="ECO:0000313" key="3">
    <source>
        <dbReference type="Proteomes" id="UP000315525"/>
    </source>
</evidence>
<dbReference type="EMBL" id="SOJN01000142">
    <property type="protein sequence ID" value="TET44013.1"/>
    <property type="molecule type" value="Genomic_DNA"/>
</dbReference>
<feature type="domain" description="AMMECR1" evidence="1">
    <location>
        <begin position="5"/>
        <end position="181"/>
    </location>
</feature>
<sequence length="181" mass="20009">MLTDAEKKELLRIARNNLESAVKGTPKPESRVMSETLGQERGVFVTLKKQGDLRGCIGYIQPVKPLYIAVGEMAVSAGTGDPRFSPVGENELSDITIEISVLSPMKQIKDVEEIEVGRDGIYIVKDYYSGVLLPQVATEHDWDGERFIEETCLKAGLPPDAWQKGAQIYSFSADIFRETDG</sequence>
<comment type="caution">
    <text evidence="2">The sequence shown here is derived from an EMBL/GenBank/DDBJ whole genome shotgun (WGS) entry which is preliminary data.</text>
</comment>
<dbReference type="PANTHER" id="PTHR13016">
    <property type="entry name" value="AMMECR1 HOMOLOG"/>
    <property type="match status" value="1"/>
</dbReference>
<dbReference type="NCBIfam" id="TIGR04335">
    <property type="entry name" value="AmmeMemoSam_A"/>
    <property type="match status" value="1"/>
</dbReference>
<dbReference type="AlphaFoldDB" id="A0A523UN84"/>
<evidence type="ECO:0000259" key="1">
    <source>
        <dbReference type="PROSITE" id="PS51112"/>
    </source>
</evidence>
<dbReference type="Pfam" id="PF01871">
    <property type="entry name" value="AMMECR1"/>
    <property type="match status" value="1"/>
</dbReference>